<feature type="compositionally biased region" description="Basic residues" evidence="11">
    <location>
        <begin position="63"/>
        <end position="85"/>
    </location>
</feature>
<keyword evidence="8 10" id="KW-0456">Lyase</keyword>
<dbReference type="InterPro" id="IPR011257">
    <property type="entry name" value="DNA_glycosylase"/>
</dbReference>
<evidence type="ECO:0000256" key="8">
    <source>
        <dbReference type="ARBA" id="ARBA00023239"/>
    </source>
</evidence>
<keyword evidence="7 10" id="KW-0234">DNA repair</keyword>
<dbReference type="GO" id="GO:0006289">
    <property type="term" value="P:nucleotide-excision repair"/>
    <property type="evidence" value="ECO:0007669"/>
    <property type="project" value="TreeGrafter"/>
</dbReference>
<feature type="region of interest" description="Disordered" evidence="11">
    <location>
        <begin position="350"/>
        <end position="372"/>
    </location>
</feature>
<comment type="catalytic activity">
    <reaction evidence="10">
        <text>2'-deoxyribonucleotide-(2'-deoxyribose 5'-phosphate)-2'-deoxyribonucleotide-DNA = a 3'-end 2'-deoxyribonucleotide-(2,3-dehydro-2,3-deoxyribose 5'-phosphate)-DNA + a 5'-end 5'-phospho-2'-deoxyribonucleoside-DNA + H(+)</text>
        <dbReference type="Rhea" id="RHEA:66592"/>
        <dbReference type="Rhea" id="RHEA-COMP:13180"/>
        <dbReference type="Rhea" id="RHEA-COMP:16897"/>
        <dbReference type="Rhea" id="RHEA-COMP:17067"/>
        <dbReference type="ChEBI" id="CHEBI:15378"/>
        <dbReference type="ChEBI" id="CHEBI:136412"/>
        <dbReference type="ChEBI" id="CHEBI:157695"/>
        <dbReference type="ChEBI" id="CHEBI:167181"/>
        <dbReference type="EC" id="4.2.99.18"/>
    </reaction>
</comment>
<dbReference type="PANTHER" id="PTHR43286">
    <property type="entry name" value="ENDONUCLEASE III-LIKE PROTEIN 1"/>
    <property type="match status" value="1"/>
</dbReference>
<sequence length="372" mass="42646">MTTRSMGKRSSEQGSEVKQEENYESFQEDIRRVESVPKRRKLPRIEVKIDPDDLVIPKEDHRAIKKTKKKTTRKTKRKKARKPRKSAANQDDNDIPSQPPANFWPMYNLIKKMRAKVKAPVDKIGCDHISTAVSGLKEGPVWRFQVLISLMLSAQTKDEVNYQAMKKLQDYFISHGYKNGLSMEAILDTDQAKLDELIYKVGFHHRKANFIKRTAEMLKEKYDGEIPKDVKKIMEFPGVGPKMGYLFLQIAWGICSGIGVDTHMARMAGWYHWVPKWQKGKPEPEYVRKCFEKMLADHKEEWSVINPTLVGFGQTICLPTAPRCDICTISRTGLCPAVDKALLRRVEMNRKSGVKSPQKKSRGDISGLLPNE</sequence>
<keyword evidence="4 10" id="KW-0378">Hydrolase</keyword>
<comment type="similarity">
    <text evidence="10">Belongs to the Nth/MutY family.</text>
</comment>
<evidence type="ECO:0000256" key="6">
    <source>
        <dbReference type="ARBA" id="ARBA00023014"/>
    </source>
</evidence>
<reference evidence="13" key="1">
    <citation type="submission" date="2020-10" db="EMBL/GenBank/DDBJ databases">
        <authorList>
            <person name="Palmer J.M."/>
        </authorList>
    </citation>
    <scope>NUCLEOTIDE SEQUENCE</scope>
    <source>
        <strain evidence="13">UCD 2041</strain>
    </source>
</reference>
<dbReference type="InterPro" id="IPR023170">
    <property type="entry name" value="HhH_base_excis_C"/>
</dbReference>
<evidence type="ECO:0000256" key="4">
    <source>
        <dbReference type="ARBA" id="ARBA00022801"/>
    </source>
</evidence>
<dbReference type="EC" id="3.2.2.-" evidence="10"/>
<feature type="compositionally biased region" description="Basic and acidic residues" evidence="11">
    <location>
        <begin position="9"/>
        <end position="21"/>
    </location>
</feature>
<keyword evidence="10" id="KW-0496">Mitochondrion</keyword>
<evidence type="ECO:0000313" key="13">
    <source>
        <dbReference type="EMBL" id="QOU20939.1"/>
    </source>
</evidence>
<evidence type="ECO:0000256" key="10">
    <source>
        <dbReference type="HAMAP-Rule" id="MF_03183"/>
    </source>
</evidence>
<dbReference type="GO" id="GO:0051539">
    <property type="term" value="F:4 iron, 4 sulfur cluster binding"/>
    <property type="evidence" value="ECO:0007669"/>
    <property type="project" value="UniProtKB-KW"/>
</dbReference>
<keyword evidence="6" id="KW-0411">Iron-sulfur</keyword>
<comment type="subcellular location">
    <subcellularLocation>
        <location evidence="10">Nucleus</location>
    </subcellularLocation>
    <subcellularLocation>
        <location evidence="10">Mitochondrion</location>
    </subcellularLocation>
</comment>
<dbReference type="Gene3D" id="1.10.340.30">
    <property type="entry name" value="Hypothetical protein, domain 2"/>
    <property type="match status" value="1"/>
</dbReference>
<evidence type="ECO:0000256" key="3">
    <source>
        <dbReference type="ARBA" id="ARBA00022763"/>
    </source>
</evidence>
<evidence type="ECO:0000256" key="2">
    <source>
        <dbReference type="ARBA" id="ARBA00022723"/>
    </source>
</evidence>
<evidence type="ECO:0000256" key="9">
    <source>
        <dbReference type="ARBA" id="ARBA00023295"/>
    </source>
</evidence>
<feature type="region of interest" description="Disordered" evidence="11">
    <location>
        <begin position="1"/>
        <end position="99"/>
    </location>
</feature>
<dbReference type="AlphaFoldDB" id="A0A871R4Y2"/>
<protein>
    <recommendedName>
        <fullName evidence="10">Endonuclease III homolog</fullName>
        <ecNumber evidence="10">3.2.2.-</ecNumber>
        <ecNumber evidence="10">4.2.99.18</ecNumber>
    </recommendedName>
    <alternativeName>
        <fullName evidence="10">Bifunctional DNA N-glycosylase/DNA-(apurinic or apyrimidinic site) lyase</fullName>
        <shortName evidence="10">DNA glycosylase/AP lyase</shortName>
    </alternativeName>
</protein>
<feature type="domain" description="HhH-GPD" evidence="12">
    <location>
        <begin position="152"/>
        <end position="315"/>
    </location>
</feature>
<dbReference type="GO" id="GO:0005739">
    <property type="term" value="C:mitochondrion"/>
    <property type="evidence" value="ECO:0007669"/>
    <property type="project" value="UniProtKB-SubCell"/>
</dbReference>
<dbReference type="GO" id="GO:0003677">
    <property type="term" value="F:DNA binding"/>
    <property type="evidence" value="ECO:0007669"/>
    <property type="project" value="UniProtKB-UniRule"/>
</dbReference>
<dbReference type="HAMAP" id="MF_03183">
    <property type="entry name" value="Endonuclease_III_Nth"/>
    <property type="match status" value="1"/>
</dbReference>
<dbReference type="Proteomes" id="UP000663131">
    <property type="component" value="Chromosome 8"/>
</dbReference>
<accession>A0A871R4Y2</accession>
<dbReference type="PANTHER" id="PTHR43286:SF1">
    <property type="entry name" value="ENDONUCLEASE III-LIKE PROTEIN 1"/>
    <property type="match status" value="1"/>
</dbReference>
<dbReference type="GO" id="GO:0046872">
    <property type="term" value="F:metal ion binding"/>
    <property type="evidence" value="ECO:0007669"/>
    <property type="project" value="UniProtKB-KW"/>
</dbReference>
<dbReference type="GO" id="GO:0006285">
    <property type="term" value="P:base-excision repair, AP site formation"/>
    <property type="evidence" value="ECO:0007669"/>
    <property type="project" value="UniProtKB-UniRule"/>
</dbReference>
<dbReference type="EC" id="4.2.99.18" evidence="10"/>
<dbReference type="SUPFAM" id="SSF48150">
    <property type="entry name" value="DNA-glycosylase"/>
    <property type="match status" value="1"/>
</dbReference>
<organism evidence="13 14">
    <name type="scientific">Dekkera bruxellensis</name>
    <name type="common">Brettanomyces custersii</name>
    <dbReference type="NCBI Taxonomy" id="5007"/>
    <lineage>
        <taxon>Eukaryota</taxon>
        <taxon>Fungi</taxon>
        <taxon>Dikarya</taxon>
        <taxon>Ascomycota</taxon>
        <taxon>Saccharomycotina</taxon>
        <taxon>Pichiomycetes</taxon>
        <taxon>Pichiales</taxon>
        <taxon>Pichiaceae</taxon>
        <taxon>Brettanomyces</taxon>
    </lineage>
</organism>
<dbReference type="InterPro" id="IPR003265">
    <property type="entry name" value="HhH-GPD_domain"/>
</dbReference>
<keyword evidence="2" id="KW-0479">Metal-binding</keyword>
<dbReference type="CDD" id="cd00056">
    <property type="entry name" value="ENDO3c"/>
    <property type="match status" value="1"/>
</dbReference>
<dbReference type="Gene3D" id="1.10.1670.10">
    <property type="entry name" value="Helix-hairpin-Helix base-excision DNA repair enzymes (C-terminal)"/>
    <property type="match status" value="1"/>
</dbReference>
<dbReference type="GO" id="GO:0000703">
    <property type="term" value="F:oxidized pyrimidine nucleobase lesion DNA N-glycosylase activity"/>
    <property type="evidence" value="ECO:0007669"/>
    <property type="project" value="UniProtKB-UniRule"/>
</dbReference>
<keyword evidence="10" id="KW-0539">Nucleus</keyword>
<comment type="function">
    <text evidence="10">Bifunctional DNA N-glycosylase with associated apurinic/apyrimidinic (AP) lyase function that catalyzes the first step in base excision repair (BER), the primary repair pathway for the repair of oxidative DNA damage. The DNA N-glycosylase activity releases the damaged DNA base from DNA by cleaving the N-glycosidic bond, leaving an AP site. The AP lyase activity cleaves the phosphodiester bond 3' to the AP site by a beta-elimination. Primarily recognizes and repairs oxidative base damage of pyrimidines.</text>
</comment>
<comment type="caution">
    <text evidence="10">Lacks conserved residue(s) required for the propagation of feature annotation.</text>
</comment>
<dbReference type="OrthoDB" id="2099276at2759"/>
<evidence type="ECO:0000256" key="5">
    <source>
        <dbReference type="ARBA" id="ARBA00023004"/>
    </source>
</evidence>
<evidence type="ECO:0000256" key="1">
    <source>
        <dbReference type="ARBA" id="ARBA00022485"/>
    </source>
</evidence>
<evidence type="ECO:0000313" key="14">
    <source>
        <dbReference type="Proteomes" id="UP000663131"/>
    </source>
</evidence>
<dbReference type="InterPro" id="IPR030841">
    <property type="entry name" value="NTH1"/>
</dbReference>
<keyword evidence="5" id="KW-0408">Iron</keyword>
<dbReference type="EMBL" id="CP063136">
    <property type="protein sequence ID" value="QOU20939.1"/>
    <property type="molecule type" value="Genomic_DNA"/>
</dbReference>
<evidence type="ECO:0000256" key="11">
    <source>
        <dbReference type="SAM" id="MobiDB-lite"/>
    </source>
</evidence>
<evidence type="ECO:0000256" key="7">
    <source>
        <dbReference type="ARBA" id="ARBA00023204"/>
    </source>
</evidence>
<dbReference type="SMART" id="SM00478">
    <property type="entry name" value="ENDO3c"/>
    <property type="match status" value="1"/>
</dbReference>
<gene>
    <name evidence="10" type="primary">NTG1</name>
    <name evidence="13" type="ORF">BRETT_000653</name>
</gene>
<name>A0A871R4Y2_DEKBR</name>
<reference evidence="13" key="2">
    <citation type="journal article" name="BMC Genomics">
        <title>New genome assemblies reveal patterns of domestication and adaptation across Brettanomyces (Dekkera) species.</title>
        <authorList>
            <person name="Roach M.J."/>
            <person name="Borneman A.R."/>
        </authorList>
    </citation>
    <scope>NUCLEOTIDE SEQUENCE</scope>
    <source>
        <strain evidence="13">UCD 2041</strain>
    </source>
</reference>
<keyword evidence="3 10" id="KW-0227">DNA damage</keyword>
<proteinExistence type="inferred from homology"/>
<feature type="compositionally biased region" description="Basic and acidic residues" evidence="11">
    <location>
        <begin position="28"/>
        <end position="62"/>
    </location>
</feature>
<keyword evidence="9 10" id="KW-0326">Glycosidase</keyword>
<dbReference type="GO" id="GO:0005634">
    <property type="term" value="C:nucleus"/>
    <property type="evidence" value="ECO:0007669"/>
    <property type="project" value="UniProtKB-SubCell"/>
</dbReference>
<dbReference type="Pfam" id="PF00730">
    <property type="entry name" value="HhH-GPD"/>
    <property type="match status" value="1"/>
</dbReference>
<dbReference type="FunFam" id="1.10.340.30:FF:000005">
    <property type="entry name" value="Endonuclease III-like protein 1"/>
    <property type="match status" value="1"/>
</dbReference>
<evidence type="ECO:0000259" key="12">
    <source>
        <dbReference type="SMART" id="SM00478"/>
    </source>
</evidence>
<dbReference type="GO" id="GO:0140078">
    <property type="term" value="F:class I DNA-(apurinic or apyrimidinic site) endonuclease activity"/>
    <property type="evidence" value="ECO:0007669"/>
    <property type="project" value="UniProtKB-EC"/>
</dbReference>
<keyword evidence="1" id="KW-0004">4Fe-4S</keyword>